<dbReference type="PRINTS" id="PR00111">
    <property type="entry name" value="ABHYDROLASE"/>
</dbReference>
<sequence>MEQLRRDGLVFDVADTGPADGEVVVLLHGWPQDRSAWQDVAERLSTAGLRVLAPDQRGYSPRARPRATAAYRMSQLVADVLALVDASGADRVHLVGHDWGGAVAWAFAERHPDRLLSLTVLSTPHHRAMAWAMRHGDQARKSWYMLAFQLPLLSEAVLRRRLPDVLRRSGLPEDGVARYVARFREPGAARGGLAWYRALRPRVSSLAHRRPVRAEPPRISVSTTYLWGRRDPALGRAAAVRTAQWVGADYRFVELDAGHWLPETHPGEVAAAVLERVEAARQG</sequence>
<protein>
    <submittedName>
        <fullName evidence="3">Alpha/beta fold hydrolase</fullName>
    </submittedName>
</protein>
<organism evidence="3">
    <name type="scientific">Pedococcus sp. KACC 23699</name>
    <dbReference type="NCBI Taxonomy" id="3149228"/>
    <lineage>
        <taxon>Bacteria</taxon>
        <taxon>Bacillati</taxon>
        <taxon>Actinomycetota</taxon>
        <taxon>Actinomycetes</taxon>
        <taxon>Micrococcales</taxon>
        <taxon>Intrasporangiaceae</taxon>
        <taxon>Pedococcus</taxon>
    </lineage>
</organism>
<dbReference type="RefSeq" id="WP_406829467.1">
    <property type="nucleotide sequence ID" value="NZ_CP157483.1"/>
</dbReference>
<dbReference type="EMBL" id="CP157483">
    <property type="protein sequence ID" value="XBO42063.1"/>
    <property type="molecule type" value="Genomic_DNA"/>
</dbReference>
<evidence type="ECO:0000259" key="2">
    <source>
        <dbReference type="Pfam" id="PF00561"/>
    </source>
</evidence>
<dbReference type="InterPro" id="IPR000073">
    <property type="entry name" value="AB_hydrolase_1"/>
</dbReference>
<name>A0AAU7JP98_9MICO</name>
<dbReference type="SUPFAM" id="SSF53474">
    <property type="entry name" value="alpha/beta-Hydrolases"/>
    <property type="match status" value="1"/>
</dbReference>
<dbReference type="PRINTS" id="PR00412">
    <property type="entry name" value="EPOXHYDRLASE"/>
</dbReference>
<reference evidence="3" key="1">
    <citation type="submission" date="2024-05" db="EMBL/GenBank/DDBJ databases">
        <authorList>
            <person name="Kim S."/>
            <person name="Heo J."/>
            <person name="Choi H."/>
            <person name="Choi Y."/>
            <person name="Kwon S.-W."/>
            <person name="Kim Y."/>
        </authorList>
    </citation>
    <scope>NUCLEOTIDE SEQUENCE</scope>
    <source>
        <strain evidence="3">KACC 23699</strain>
    </source>
</reference>
<dbReference type="InterPro" id="IPR000639">
    <property type="entry name" value="Epox_hydrolase-like"/>
</dbReference>
<accession>A0AAU7JP98</accession>
<dbReference type="PANTHER" id="PTHR43329">
    <property type="entry name" value="EPOXIDE HYDROLASE"/>
    <property type="match status" value="1"/>
</dbReference>
<feature type="domain" description="AB hydrolase-1" evidence="2">
    <location>
        <begin position="23"/>
        <end position="266"/>
    </location>
</feature>
<dbReference type="InterPro" id="IPR029058">
    <property type="entry name" value="AB_hydrolase_fold"/>
</dbReference>
<proteinExistence type="predicted"/>
<dbReference type="AlphaFoldDB" id="A0AAU7JP98"/>
<evidence type="ECO:0000313" key="3">
    <source>
        <dbReference type="EMBL" id="XBO42063.1"/>
    </source>
</evidence>
<keyword evidence="1 3" id="KW-0378">Hydrolase</keyword>
<dbReference type="GO" id="GO:0016787">
    <property type="term" value="F:hydrolase activity"/>
    <property type="evidence" value="ECO:0007669"/>
    <property type="project" value="UniProtKB-KW"/>
</dbReference>
<gene>
    <name evidence="3" type="ORF">ABEG17_10710</name>
</gene>
<evidence type="ECO:0000256" key="1">
    <source>
        <dbReference type="ARBA" id="ARBA00022801"/>
    </source>
</evidence>
<dbReference type="Pfam" id="PF00561">
    <property type="entry name" value="Abhydrolase_1"/>
    <property type="match status" value="1"/>
</dbReference>
<dbReference type="Gene3D" id="3.40.50.1820">
    <property type="entry name" value="alpha/beta hydrolase"/>
    <property type="match status" value="1"/>
</dbReference>